<protein>
    <recommendedName>
        <fullName evidence="2">DUF6533 domain-containing protein</fullName>
    </recommendedName>
</protein>
<dbReference type="STRING" id="97359.A0A550CWK6"/>
<feature type="transmembrane region" description="Helical" evidence="1">
    <location>
        <begin position="24"/>
        <end position="44"/>
    </location>
</feature>
<feature type="transmembrane region" description="Helical" evidence="1">
    <location>
        <begin position="219"/>
        <end position="239"/>
    </location>
</feature>
<accession>A0A550CWK6</accession>
<dbReference type="InterPro" id="IPR045340">
    <property type="entry name" value="DUF6533"/>
</dbReference>
<evidence type="ECO:0000256" key="1">
    <source>
        <dbReference type="SAM" id="Phobius"/>
    </source>
</evidence>
<organism evidence="3 4">
    <name type="scientific">Schizophyllum amplum</name>
    <dbReference type="NCBI Taxonomy" id="97359"/>
    <lineage>
        <taxon>Eukaryota</taxon>
        <taxon>Fungi</taxon>
        <taxon>Dikarya</taxon>
        <taxon>Basidiomycota</taxon>
        <taxon>Agaricomycotina</taxon>
        <taxon>Agaricomycetes</taxon>
        <taxon>Agaricomycetidae</taxon>
        <taxon>Agaricales</taxon>
        <taxon>Schizophyllaceae</taxon>
        <taxon>Schizophyllum</taxon>
    </lineage>
</organism>
<gene>
    <name evidence="3" type="ORF">BD626DRAFT_473182</name>
</gene>
<keyword evidence="1" id="KW-0472">Membrane</keyword>
<name>A0A550CWK6_9AGAR</name>
<feature type="domain" description="DUF6533" evidence="2">
    <location>
        <begin position="31"/>
        <end position="74"/>
    </location>
</feature>
<evidence type="ECO:0000313" key="3">
    <source>
        <dbReference type="EMBL" id="TRM69171.1"/>
    </source>
</evidence>
<feature type="transmembrane region" description="Helical" evidence="1">
    <location>
        <begin position="245"/>
        <end position="264"/>
    </location>
</feature>
<feature type="transmembrane region" description="Helical" evidence="1">
    <location>
        <begin position="172"/>
        <end position="198"/>
    </location>
</feature>
<feature type="transmembrane region" description="Helical" evidence="1">
    <location>
        <begin position="64"/>
        <end position="83"/>
    </location>
</feature>
<keyword evidence="1" id="KW-0812">Transmembrane</keyword>
<feature type="transmembrane region" description="Helical" evidence="1">
    <location>
        <begin position="103"/>
        <end position="128"/>
    </location>
</feature>
<dbReference type="OrthoDB" id="2637653at2759"/>
<keyword evidence="1" id="KW-1133">Transmembrane helix</keyword>
<dbReference type="Pfam" id="PF20151">
    <property type="entry name" value="DUF6533"/>
    <property type="match status" value="1"/>
</dbReference>
<feature type="transmembrane region" description="Helical" evidence="1">
    <location>
        <begin position="140"/>
        <end position="160"/>
    </location>
</feature>
<proteinExistence type="predicted"/>
<dbReference type="Proteomes" id="UP000320762">
    <property type="component" value="Unassembled WGS sequence"/>
</dbReference>
<dbReference type="EMBL" id="VDMD01000001">
    <property type="protein sequence ID" value="TRM69171.1"/>
    <property type="molecule type" value="Genomic_DNA"/>
</dbReference>
<keyword evidence="4" id="KW-1185">Reference proteome</keyword>
<sequence length="354" mass="40689">MDRLLTVAAVSARAEPSALEKAIAMQAVNWSSLSALVFLVYDILLTTADEIEFMWPSQWTWMKLVYYMMRYIPVGVQVSALFIGTEITPQFHYTHRDCINWQIWLSCAALFIVIFADLVLVLRVYALYVENHWIRWSVGAVYAVEIIMMAIGVFMGIPYIEVDEICLTTNMPWTYLFFFGSAIVFQLFLFGLTLYKFIMALKEGWGTTPLPMLLARDGTWAFFLLTLVIFAYGSLHFVSNGAYAALIYCWLISLYSFCSYRILLNLRKVAHHSHPSSFSYDGETGSLPIFTTVPTLDPRAVEYLDAEPEQPNTVRFRLADRASRILQSNHLRRQESSWQSVDSLIQMDPLHQPR</sequence>
<dbReference type="AlphaFoldDB" id="A0A550CWK6"/>
<evidence type="ECO:0000313" key="4">
    <source>
        <dbReference type="Proteomes" id="UP000320762"/>
    </source>
</evidence>
<comment type="caution">
    <text evidence="3">The sequence shown here is derived from an EMBL/GenBank/DDBJ whole genome shotgun (WGS) entry which is preliminary data.</text>
</comment>
<evidence type="ECO:0000259" key="2">
    <source>
        <dbReference type="Pfam" id="PF20151"/>
    </source>
</evidence>
<reference evidence="3 4" key="1">
    <citation type="journal article" date="2019" name="New Phytol.">
        <title>Comparative genomics reveals unique wood-decay strategies and fruiting body development in the Schizophyllaceae.</title>
        <authorList>
            <person name="Almasi E."/>
            <person name="Sahu N."/>
            <person name="Krizsan K."/>
            <person name="Balint B."/>
            <person name="Kovacs G.M."/>
            <person name="Kiss B."/>
            <person name="Cseklye J."/>
            <person name="Drula E."/>
            <person name="Henrissat B."/>
            <person name="Nagy I."/>
            <person name="Chovatia M."/>
            <person name="Adam C."/>
            <person name="LaButti K."/>
            <person name="Lipzen A."/>
            <person name="Riley R."/>
            <person name="Grigoriev I.V."/>
            <person name="Nagy L.G."/>
        </authorList>
    </citation>
    <scope>NUCLEOTIDE SEQUENCE [LARGE SCALE GENOMIC DNA]</scope>
    <source>
        <strain evidence="3 4">NL-1724</strain>
    </source>
</reference>